<dbReference type="STRING" id="1121877.FEAC_12960"/>
<gene>
    <name evidence="10 12" type="primary">tmk</name>
    <name evidence="12" type="ORF">FEAC_12960</name>
</gene>
<evidence type="ECO:0000259" key="11">
    <source>
        <dbReference type="Pfam" id="PF02223"/>
    </source>
</evidence>
<evidence type="ECO:0000256" key="6">
    <source>
        <dbReference type="ARBA" id="ARBA00022741"/>
    </source>
</evidence>
<proteinExistence type="inferred from homology"/>
<dbReference type="GO" id="GO:0006227">
    <property type="term" value="P:dUDP biosynthetic process"/>
    <property type="evidence" value="ECO:0007669"/>
    <property type="project" value="TreeGrafter"/>
</dbReference>
<dbReference type="Proteomes" id="UP000032336">
    <property type="component" value="Unassembled WGS sequence"/>
</dbReference>
<dbReference type="InterPro" id="IPR039430">
    <property type="entry name" value="Thymidylate_kin-like_dom"/>
</dbReference>
<evidence type="ECO:0000256" key="4">
    <source>
        <dbReference type="ARBA" id="ARBA00022679"/>
    </source>
</evidence>
<dbReference type="GO" id="GO:0005829">
    <property type="term" value="C:cytosol"/>
    <property type="evidence" value="ECO:0007669"/>
    <property type="project" value="TreeGrafter"/>
</dbReference>
<comment type="similarity">
    <text evidence="1 10">Belongs to the thymidylate kinase family.</text>
</comment>
<dbReference type="GO" id="GO:0006235">
    <property type="term" value="P:dTTP biosynthetic process"/>
    <property type="evidence" value="ECO:0007669"/>
    <property type="project" value="UniProtKB-UniRule"/>
</dbReference>
<sequence length="189" mass="20945">MLEGPDRVGKSTQVEQLAHLLRQRGRSVLVSREPGGDALGEAIRTMVLASHLDPWTEIFLFLAGRARHLDEVIEPALAHGELVLLDRYTPSTLVYQGAELGDEVVAELCSLPVFRTPELTIILDRELPLAELEASDRFESTGLAGWQVRRSRYLSFSHRFGWTTVSGEGSEEEVVLRLLDVLTAAGIIE</sequence>
<dbReference type="GO" id="GO:0004798">
    <property type="term" value="F:dTMP kinase activity"/>
    <property type="evidence" value="ECO:0007669"/>
    <property type="project" value="UniProtKB-UniRule"/>
</dbReference>
<keyword evidence="7 10" id="KW-0418">Kinase</keyword>
<dbReference type="PROSITE" id="PS01331">
    <property type="entry name" value="THYMIDYLATE_KINASE"/>
    <property type="match status" value="1"/>
</dbReference>
<evidence type="ECO:0000256" key="9">
    <source>
        <dbReference type="ARBA" id="ARBA00048743"/>
    </source>
</evidence>
<dbReference type="HAMAP" id="MF_00165">
    <property type="entry name" value="Thymidylate_kinase"/>
    <property type="match status" value="1"/>
</dbReference>
<dbReference type="Gene3D" id="3.40.50.300">
    <property type="entry name" value="P-loop containing nucleotide triphosphate hydrolases"/>
    <property type="match status" value="1"/>
</dbReference>
<evidence type="ECO:0000313" key="12">
    <source>
        <dbReference type="EMBL" id="KJE76971.1"/>
    </source>
</evidence>
<keyword evidence="4 10" id="KW-0808">Transferase</keyword>
<dbReference type="InterPro" id="IPR018095">
    <property type="entry name" value="Thymidylate_kin_CS"/>
</dbReference>
<evidence type="ECO:0000256" key="7">
    <source>
        <dbReference type="ARBA" id="ARBA00022777"/>
    </source>
</evidence>
<comment type="function">
    <text evidence="10">Phosphorylation of dTMP to form dTDP in both de novo and salvage pathways of dTTP synthesis.</text>
</comment>
<dbReference type="EC" id="2.7.4.9" evidence="2 10"/>
<dbReference type="GO" id="GO:0005524">
    <property type="term" value="F:ATP binding"/>
    <property type="evidence" value="ECO:0007669"/>
    <property type="project" value="UniProtKB-UniRule"/>
</dbReference>
<name>A0A0D8FV34_9ACTN</name>
<evidence type="ECO:0000256" key="5">
    <source>
        <dbReference type="ARBA" id="ARBA00022727"/>
    </source>
</evidence>
<comment type="catalytic activity">
    <reaction evidence="9 10">
        <text>dTMP + ATP = dTDP + ADP</text>
        <dbReference type="Rhea" id="RHEA:13517"/>
        <dbReference type="ChEBI" id="CHEBI:30616"/>
        <dbReference type="ChEBI" id="CHEBI:58369"/>
        <dbReference type="ChEBI" id="CHEBI:63528"/>
        <dbReference type="ChEBI" id="CHEBI:456216"/>
        <dbReference type="EC" id="2.7.4.9"/>
    </reaction>
</comment>
<feature type="domain" description="Thymidylate kinase-like" evidence="11">
    <location>
        <begin position="2"/>
        <end position="130"/>
    </location>
</feature>
<evidence type="ECO:0000256" key="2">
    <source>
        <dbReference type="ARBA" id="ARBA00012980"/>
    </source>
</evidence>
<dbReference type="SUPFAM" id="SSF52540">
    <property type="entry name" value="P-loop containing nucleoside triphosphate hydrolases"/>
    <property type="match status" value="1"/>
</dbReference>
<dbReference type="InterPro" id="IPR027417">
    <property type="entry name" value="P-loop_NTPase"/>
</dbReference>
<protein>
    <recommendedName>
        <fullName evidence="3 10">Thymidylate kinase</fullName>
        <ecNumber evidence="2 10">2.7.4.9</ecNumber>
    </recommendedName>
    <alternativeName>
        <fullName evidence="10">dTMP kinase</fullName>
    </alternativeName>
</protein>
<organism evidence="12 13">
    <name type="scientific">Ferrimicrobium acidiphilum DSM 19497</name>
    <dbReference type="NCBI Taxonomy" id="1121877"/>
    <lineage>
        <taxon>Bacteria</taxon>
        <taxon>Bacillati</taxon>
        <taxon>Actinomycetota</taxon>
        <taxon>Acidimicrobiia</taxon>
        <taxon>Acidimicrobiales</taxon>
        <taxon>Acidimicrobiaceae</taxon>
        <taxon>Ferrimicrobium</taxon>
    </lineage>
</organism>
<evidence type="ECO:0000256" key="1">
    <source>
        <dbReference type="ARBA" id="ARBA00009776"/>
    </source>
</evidence>
<accession>A0A0D8FV34</accession>
<keyword evidence="6 10" id="KW-0547">Nucleotide-binding</keyword>
<comment type="caution">
    <text evidence="10">Lacks conserved residue(s) required for the propagation of feature annotation.</text>
</comment>
<reference evidence="12 13" key="1">
    <citation type="submission" date="2015-01" db="EMBL/GenBank/DDBJ databases">
        <title>Draft genome of the acidophilic iron oxidizer Ferrimicrobium acidiphilum strain T23.</title>
        <authorList>
            <person name="Poehlein A."/>
            <person name="Eisen S."/>
            <person name="Schloemann M."/>
            <person name="Johnson B.D."/>
            <person name="Daniel R."/>
            <person name="Muehling M."/>
        </authorList>
    </citation>
    <scope>NUCLEOTIDE SEQUENCE [LARGE SCALE GENOMIC DNA]</scope>
    <source>
        <strain evidence="12 13">T23</strain>
    </source>
</reference>
<dbReference type="PANTHER" id="PTHR10344">
    <property type="entry name" value="THYMIDYLATE KINASE"/>
    <property type="match status" value="1"/>
</dbReference>
<dbReference type="eggNOG" id="COG0125">
    <property type="taxonomic scope" value="Bacteria"/>
</dbReference>
<dbReference type="CDD" id="cd01672">
    <property type="entry name" value="TMPK"/>
    <property type="match status" value="1"/>
</dbReference>
<dbReference type="Pfam" id="PF02223">
    <property type="entry name" value="Thymidylate_kin"/>
    <property type="match status" value="1"/>
</dbReference>
<keyword evidence="13" id="KW-1185">Reference proteome</keyword>
<evidence type="ECO:0000256" key="8">
    <source>
        <dbReference type="ARBA" id="ARBA00022840"/>
    </source>
</evidence>
<dbReference type="PANTHER" id="PTHR10344:SF4">
    <property type="entry name" value="UMP-CMP KINASE 2, MITOCHONDRIAL"/>
    <property type="match status" value="1"/>
</dbReference>
<dbReference type="InterPro" id="IPR018094">
    <property type="entry name" value="Thymidylate_kinase"/>
</dbReference>
<dbReference type="EMBL" id="JXUW01000009">
    <property type="protein sequence ID" value="KJE76971.1"/>
    <property type="molecule type" value="Genomic_DNA"/>
</dbReference>
<evidence type="ECO:0000256" key="3">
    <source>
        <dbReference type="ARBA" id="ARBA00017144"/>
    </source>
</evidence>
<evidence type="ECO:0000313" key="13">
    <source>
        <dbReference type="Proteomes" id="UP000032336"/>
    </source>
</evidence>
<dbReference type="GO" id="GO:0006233">
    <property type="term" value="P:dTDP biosynthetic process"/>
    <property type="evidence" value="ECO:0007669"/>
    <property type="project" value="InterPro"/>
</dbReference>
<keyword evidence="5 10" id="KW-0545">Nucleotide biosynthesis</keyword>
<comment type="caution">
    <text evidence="12">The sequence shown here is derived from an EMBL/GenBank/DDBJ whole genome shotgun (WGS) entry which is preliminary data.</text>
</comment>
<evidence type="ECO:0000256" key="10">
    <source>
        <dbReference type="HAMAP-Rule" id="MF_00165"/>
    </source>
</evidence>
<keyword evidence="8 10" id="KW-0067">ATP-binding</keyword>
<dbReference type="AlphaFoldDB" id="A0A0D8FV34"/>
<dbReference type="NCBIfam" id="TIGR00041">
    <property type="entry name" value="DTMP_kinase"/>
    <property type="match status" value="1"/>
</dbReference>